<reference evidence="2" key="1">
    <citation type="journal article" date="2019" name="Int. J. Syst. Evol. Microbiol.">
        <title>The Global Catalogue of Microorganisms (GCM) 10K type strain sequencing project: providing services to taxonomists for standard genome sequencing and annotation.</title>
        <authorList>
            <consortium name="The Broad Institute Genomics Platform"/>
            <consortium name="The Broad Institute Genome Sequencing Center for Infectious Disease"/>
            <person name="Wu L."/>
            <person name="Ma J."/>
        </authorList>
    </citation>
    <scope>NUCLEOTIDE SEQUENCE [LARGE SCALE GENOMIC DNA]</scope>
    <source>
        <strain evidence="2">JCM 14560</strain>
    </source>
</reference>
<dbReference type="InterPro" id="IPR029058">
    <property type="entry name" value="AB_hydrolase_fold"/>
</dbReference>
<evidence type="ECO:0008006" key="3">
    <source>
        <dbReference type="Google" id="ProtNLM"/>
    </source>
</evidence>
<organism evidence="1 2">
    <name type="scientific">Kitasatospora kazusensis</name>
    <dbReference type="NCBI Taxonomy" id="407974"/>
    <lineage>
        <taxon>Bacteria</taxon>
        <taxon>Bacillati</taxon>
        <taxon>Actinomycetota</taxon>
        <taxon>Actinomycetes</taxon>
        <taxon>Kitasatosporales</taxon>
        <taxon>Streptomycetaceae</taxon>
        <taxon>Kitasatospora</taxon>
    </lineage>
</organism>
<dbReference type="Proteomes" id="UP001422759">
    <property type="component" value="Unassembled WGS sequence"/>
</dbReference>
<accession>A0ABP5LJC7</accession>
<dbReference type="SUPFAM" id="SSF53474">
    <property type="entry name" value="alpha/beta-Hydrolases"/>
    <property type="match status" value="1"/>
</dbReference>
<keyword evidence="2" id="KW-1185">Reference proteome</keyword>
<evidence type="ECO:0000313" key="1">
    <source>
        <dbReference type="EMBL" id="GAA2148405.1"/>
    </source>
</evidence>
<comment type="caution">
    <text evidence="1">The sequence shown here is derived from an EMBL/GenBank/DDBJ whole genome shotgun (WGS) entry which is preliminary data.</text>
</comment>
<proteinExistence type="predicted"/>
<gene>
    <name evidence="1" type="ORF">GCM10009760_40400</name>
</gene>
<name>A0ABP5LJC7_9ACTN</name>
<protein>
    <recommendedName>
        <fullName evidence="3">Alpha/beta hydrolase</fullName>
    </recommendedName>
</protein>
<dbReference type="Gene3D" id="3.40.50.1820">
    <property type="entry name" value="alpha/beta hydrolase"/>
    <property type="match status" value="1"/>
</dbReference>
<sequence>MVRRVTALIPDVQAEIVQEAGHGLNLERPELVNERLLRFIDGGRSQPAG</sequence>
<dbReference type="EMBL" id="BAAANT010000024">
    <property type="protein sequence ID" value="GAA2148405.1"/>
    <property type="molecule type" value="Genomic_DNA"/>
</dbReference>
<evidence type="ECO:0000313" key="2">
    <source>
        <dbReference type="Proteomes" id="UP001422759"/>
    </source>
</evidence>